<dbReference type="Proteomes" id="UP000266669">
    <property type="component" value="Unassembled WGS sequence"/>
</dbReference>
<proteinExistence type="predicted"/>
<comment type="caution">
    <text evidence="1">The sequence shown here is derived from an EMBL/GenBank/DDBJ whole genome shotgun (WGS) entry which is preliminary data.</text>
</comment>
<evidence type="ECO:0000313" key="2">
    <source>
        <dbReference type="Proteomes" id="UP000266669"/>
    </source>
</evidence>
<evidence type="ECO:0000313" key="1">
    <source>
        <dbReference type="EMBL" id="RHX84513.1"/>
    </source>
</evidence>
<accession>A0A8B3CQA1</accession>
<gene>
    <name evidence="1" type="ORF">DLM78_17495</name>
</gene>
<name>A0A8B3CQA1_9LEPT</name>
<organism evidence="1 2">
    <name type="scientific">Leptospira stimsonii</name>
    <dbReference type="NCBI Taxonomy" id="2202203"/>
    <lineage>
        <taxon>Bacteria</taxon>
        <taxon>Pseudomonadati</taxon>
        <taxon>Spirochaetota</taxon>
        <taxon>Spirochaetia</taxon>
        <taxon>Leptospirales</taxon>
        <taxon>Leptospiraceae</taxon>
        <taxon>Leptospira</taxon>
    </lineage>
</organism>
<protein>
    <submittedName>
        <fullName evidence="1">Uncharacterized protein</fullName>
    </submittedName>
</protein>
<dbReference type="AlphaFoldDB" id="A0A8B3CQA1"/>
<reference evidence="2" key="1">
    <citation type="submission" date="2018-05" db="EMBL/GenBank/DDBJ databases">
        <title>Leptospira yasudae sp. nov. and Leptospira stimsonii sp. nov., two pathogenic species of the genus Leptospira isolated from environmental sources.</title>
        <authorList>
            <person name="Casanovas-Massana A."/>
            <person name="Hamond C."/>
            <person name="Santos L.A."/>
            <person name="Hacker K.P."/>
            <person name="Balassiano I."/>
            <person name="Medeiros M.A."/>
            <person name="Reis M.G."/>
            <person name="Ko A.I."/>
            <person name="Wunder E.A."/>
        </authorList>
    </citation>
    <scope>NUCLEOTIDE SEQUENCE [LARGE SCALE GENOMIC DNA]</scope>
    <source>
        <strain evidence="2">AMB6-RJ</strain>
    </source>
</reference>
<sequence>MELLLGTHQTTEVVLWKAPFVEFVRENFLFRRGPLHSKKIGARARPTNELGTNLNEKKI</sequence>
<dbReference type="EMBL" id="QHCS01000005">
    <property type="protein sequence ID" value="RHX84513.1"/>
    <property type="molecule type" value="Genomic_DNA"/>
</dbReference>